<dbReference type="PANTHER" id="PTHR33264:SF8">
    <property type="entry name" value="EXPRESSED PROTEIN"/>
    <property type="match status" value="1"/>
</dbReference>
<reference evidence="2 3" key="1">
    <citation type="submission" date="2019-06" db="EMBL/GenBank/DDBJ databases">
        <title>A chromosomal-level reference genome of Carpinus fangiana (Coryloideae, Betulaceae).</title>
        <authorList>
            <person name="Yang X."/>
            <person name="Wang Z."/>
            <person name="Zhang L."/>
            <person name="Hao G."/>
            <person name="Liu J."/>
            <person name="Yang Y."/>
        </authorList>
    </citation>
    <scope>NUCLEOTIDE SEQUENCE [LARGE SCALE GENOMIC DNA]</scope>
    <source>
        <strain evidence="2">Cfa_2016G</strain>
        <tissue evidence="2">Leaf</tissue>
    </source>
</reference>
<dbReference type="PANTHER" id="PTHR33264">
    <property type="entry name" value="EXPRESSED PROTEIN"/>
    <property type="match status" value="1"/>
</dbReference>
<sequence>MSREVLLRSPAASRRQPTQAEKAKDRRRIGEVAGGTAAECAAICCCCPCSVMNLLVLAVYKVPAGLCRKAWKQRKRQRMIIKKKPPKQKMMTTGLLSHRPGSAVVGPTRAEFGAAEMMKRPSGDEDKEDDEKGDGATEAVDLEKEMWDRFFGGFWRNPSQRETS</sequence>
<protein>
    <submittedName>
        <fullName evidence="2">Uncharacterized protein</fullName>
    </submittedName>
</protein>
<organism evidence="2 3">
    <name type="scientific">Carpinus fangiana</name>
    <dbReference type="NCBI Taxonomy" id="176857"/>
    <lineage>
        <taxon>Eukaryota</taxon>
        <taxon>Viridiplantae</taxon>
        <taxon>Streptophyta</taxon>
        <taxon>Embryophyta</taxon>
        <taxon>Tracheophyta</taxon>
        <taxon>Spermatophyta</taxon>
        <taxon>Magnoliopsida</taxon>
        <taxon>eudicotyledons</taxon>
        <taxon>Gunneridae</taxon>
        <taxon>Pentapetalae</taxon>
        <taxon>rosids</taxon>
        <taxon>fabids</taxon>
        <taxon>Fagales</taxon>
        <taxon>Betulaceae</taxon>
        <taxon>Carpinus</taxon>
    </lineage>
</organism>
<gene>
    <name evidence="2" type="ORF">FH972_010216</name>
</gene>
<feature type="region of interest" description="Disordered" evidence="1">
    <location>
        <begin position="1"/>
        <end position="27"/>
    </location>
</feature>
<keyword evidence="3" id="KW-1185">Reference proteome</keyword>
<evidence type="ECO:0000313" key="3">
    <source>
        <dbReference type="Proteomes" id="UP000327013"/>
    </source>
</evidence>
<dbReference type="Proteomes" id="UP000327013">
    <property type="component" value="Chromosome 4"/>
</dbReference>
<dbReference type="EMBL" id="CM017324">
    <property type="protein sequence ID" value="KAE8037643.1"/>
    <property type="molecule type" value="Genomic_DNA"/>
</dbReference>
<feature type="region of interest" description="Disordered" evidence="1">
    <location>
        <begin position="116"/>
        <end position="140"/>
    </location>
</feature>
<accession>A0A660KML6</accession>
<evidence type="ECO:0000256" key="1">
    <source>
        <dbReference type="SAM" id="MobiDB-lite"/>
    </source>
</evidence>
<dbReference type="OrthoDB" id="695262at2759"/>
<evidence type="ECO:0000313" key="2">
    <source>
        <dbReference type="EMBL" id="KAE8037643.1"/>
    </source>
</evidence>
<name>A0A660KML6_9ROSI</name>
<proteinExistence type="predicted"/>
<dbReference type="AlphaFoldDB" id="A0A660KML6"/>